<name>A0ABV7H777_9BURK</name>
<dbReference type="EMBL" id="JBHRTI010000004">
    <property type="protein sequence ID" value="MFC3148330.1"/>
    <property type="molecule type" value="Genomic_DNA"/>
</dbReference>
<dbReference type="Pfam" id="PF18897">
    <property type="entry name" value="Gp3-like"/>
    <property type="match status" value="1"/>
</dbReference>
<evidence type="ECO:0008006" key="4">
    <source>
        <dbReference type="Google" id="ProtNLM"/>
    </source>
</evidence>
<proteinExistence type="predicted"/>
<dbReference type="InterPro" id="IPR043991">
    <property type="entry name" value="Gp3-like"/>
</dbReference>
<evidence type="ECO:0000256" key="1">
    <source>
        <dbReference type="SAM" id="MobiDB-lite"/>
    </source>
</evidence>
<dbReference type="RefSeq" id="WP_377304154.1">
    <property type="nucleotide sequence ID" value="NZ_CP180191.1"/>
</dbReference>
<protein>
    <recommendedName>
        <fullName evidence="4">Urease accessory protein UreD</fullName>
    </recommendedName>
</protein>
<organism evidence="2 3">
    <name type="scientific">Piscinibacterium candidicorallinum</name>
    <dbReference type="NCBI Taxonomy" id="1793872"/>
    <lineage>
        <taxon>Bacteria</taxon>
        <taxon>Pseudomonadati</taxon>
        <taxon>Pseudomonadota</taxon>
        <taxon>Betaproteobacteria</taxon>
        <taxon>Burkholderiales</taxon>
        <taxon>Piscinibacterium</taxon>
    </lineage>
</organism>
<sequence length="370" mass="40884">MTEDLAMSQDQPSAYKPLSELISRCRSRGQTPAEHQRRRGLVRSPEAHFPPSPFPIHGAALSPHVLGYVQMSMETDPLGDDRTDGGLQVILRGGRAAGEPQLHPIHQTLSAQAGAPTHSAQTRALNKFRSIPIRLMADQPDANFTARYQLTRRCDGHIRCRGNGQLARRMLEDGTQTSVHCAGPTLCELAQQDPENPCRLQSRLRLQIPGQGDELSVFEFWTGSVTSSLTLMSDLRLLHAAIGHLRGVPLRLEVQERSTDSLTHASSHYVHLVLDGIRLEQARAYAKAYAREQRRQGLDWAAVDQWIAHNDEIDRFRVVSLGAGPVSAQRLRAPLPASSSTPAERTAKPALVPMQDTLQVLARHWVVPIA</sequence>
<evidence type="ECO:0000313" key="3">
    <source>
        <dbReference type="Proteomes" id="UP001595556"/>
    </source>
</evidence>
<gene>
    <name evidence="2" type="ORF">ACFOEN_11820</name>
</gene>
<accession>A0ABV7H777</accession>
<evidence type="ECO:0000313" key="2">
    <source>
        <dbReference type="EMBL" id="MFC3148330.1"/>
    </source>
</evidence>
<reference evidence="3" key="1">
    <citation type="journal article" date="2019" name="Int. J. Syst. Evol. Microbiol.">
        <title>The Global Catalogue of Microorganisms (GCM) 10K type strain sequencing project: providing services to taxonomists for standard genome sequencing and annotation.</title>
        <authorList>
            <consortium name="The Broad Institute Genomics Platform"/>
            <consortium name="The Broad Institute Genome Sequencing Center for Infectious Disease"/>
            <person name="Wu L."/>
            <person name="Ma J."/>
        </authorList>
    </citation>
    <scope>NUCLEOTIDE SEQUENCE [LARGE SCALE GENOMIC DNA]</scope>
    <source>
        <strain evidence="3">KCTC 52168</strain>
    </source>
</reference>
<dbReference type="Proteomes" id="UP001595556">
    <property type="component" value="Unassembled WGS sequence"/>
</dbReference>
<comment type="caution">
    <text evidence="2">The sequence shown here is derived from an EMBL/GenBank/DDBJ whole genome shotgun (WGS) entry which is preliminary data.</text>
</comment>
<keyword evidence="3" id="KW-1185">Reference proteome</keyword>
<feature type="region of interest" description="Disordered" evidence="1">
    <location>
        <begin position="27"/>
        <end position="50"/>
    </location>
</feature>